<dbReference type="STRING" id="576137.A0A1L7XDC5"/>
<reference evidence="2 3" key="1">
    <citation type="submission" date="2016-03" db="EMBL/GenBank/DDBJ databases">
        <authorList>
            <person name="Ploux O."/>
        </authorList>
    </citation>
    <scope>NUCLEOTIDE SEQUENCE [LARGE SCALE GENOMIC DNA]</scope>
    <source>
        <strain evidence="2 3">UAMH 11012</strain>
    </source>
</reference>
<evidence type="ECO:0000313" key="2">
    <source>
        <dbReference type="EMBL" id="CZR63049.1"/>
    </source>
</evidence>
<protein>
    <recommendedName>
        <fullName evidence="1">Carboxylesterase type B domain-containing protein</fullName>
    </recommendedName>
</protein>
<keyword evidence="3" id="KW-1185">Reference proteome</keyword>
<dbReference type="Pfam" id="PF00135">
    <property type="entry name" value="COesterase"/>
    <property type="match status" value="1"/>
</dbReference>
<dbReference type="EMBL" id="FJOG01000022">
    <property type="protein sequence ID" value="CZR63049.1"/>
    <property type="molecule type" value="Genomic_DNA"/>
</dbReference>
<gene>
    <name evidence="2" type="ORF">PAC_12946</name>
</gene>
<evidence type="ECO:0000313" key="3">
    <source>
        <dbReference type="Proteomes" id="UP000184330"/>
    </source>
</evidence>
<dbReference type="InterPro" id="IPR029058">
    <property type="entry name" value="AB_hydrolase_fold"/>
</dbReference>
<dbReference type="Proteomes" id="UP000184330">
    <property type="component" value="Unassembled WGS sequence"/>
</dbReference>
<evidence type="ECO:0000259" key="1">
    <source>
        <dbReference type="Pfam" id="PF00135"/>
    </source>
</evidence>
<dbReference type="InterPro" id="IPR002018">
    <property type="entry name" value="CarbesteraseB"/>
</dbReference>
<organism evidence="2 3">
    <name type="scientific">Phialocephala subalpina</name>
    <dbReference type="NCBI Taxonomy" id="576137"/>
    <lineage>
        <taxon>Eukaryota</taxon>
        <taxon>Fungi</taxon>
        <taxon>Dikarya</taxon>
        <taxon>Ascomycota</taxon>
        <taxon>Pezizomycotina</taxon>
        <taxon>Leotiomycetes</taxon>
        <taxon>Helotiales</taxon>
        <taxon>Mollisiaceae</taxon>
        <taxon>Phialocephala</taxon>
        <taxon>Phialocephala fortinii species complex</taxon>
    </lineage>
</organism>
<dbReference type="AlphaFoldDB" id="A0A1L7XDC5"/>
<dbReference type="OrthoDB" id="3200163at2759"/>
<sequence length="539" mass="60449">MSLNHETLGRMRGKESRDGRTIQYRGLKYADIPERWQDPIMIWPQLTSLGSEFDATKHGLSSPQHPGGFPFDVSLVGNLTLAQESTEQSEFECLNLSVTLPIGAKPGDNLPVFVWIHGGALFYGDSSWPQYDLSNFVRTSVEIGQPVIGISINYRLGFFGFLASDELGISGNMGLKDTACGFKWVKRHIAGFGGDPERVTAVGESAGSIIISTLLVANEKDLFEQAIMMSGDTALRRARKMEWQNSQYEANIKFLGLENASPQERKKAFYELKAEHLIKRLPLSQHWCPTVDGKYITEEVLEGMLKAPWNIGKPDWCKRVMVGDTAHDGTVLANRIMSNPSIMSRLYNSLEDTLTATESKRLLDAYSLSGSLAPKQQYTGLLALASDLRFYLPTLQVEKGRKGMENGECFRYHFHQENPIEGPWKGYASHELDVAYLLGNIPEAFSQEHQRFGKEMAAAWIKFTYGGGWGSEDGKVMVIGPKEKITFEGTEEYDEKYRKGRGRLLEEIGWEKCFKFAEMLQGVYGERMPPVPSLVPPKL</sequence>
<dbReference type="SUPFAM" id="SSF53474">
    <property type="entry name" value="alpha/beta-Hydrolases"/>
    <property type="match status" value="1"/>
</dbReference>
<dbReference type="PANTHER" id="PTHR11559">
    <property type="entry name" value="CARBOXYLESTERASE"/>
    <property type="match status" value="1"/>
</dbReference>
<dbReference type="Gene3D" id="3.40.50.1820">
    <property type="entry name" value="alpha/beta hydrolase"/>
    <property type="match status" value="1"/>
</dbReference>
<dbReference type="InterPro" id="IPR050309">
    <property type="entry name" value="Type-B_Carboxylest/Lipase"/>
</dbReference>
<accession>A0A1L7XDC5</accession>
<proteinExistence type="predicted"/>
<name>A0A1L7XDC5_9HELO</name>
<feature type="domain" description="Carboxylesterase type B" evidence="1">
    <location>
        <begin position="8"/>
        <end position="465"/>
    </location>
</feature>